<dbReference type="EMBL" id="KZ821237">
    <property type="protein sequence ID" value="PYH44349.1"/>
    <property type="molecule type" value="Genomic_DNA"/>
</dbReference>
<reference evidence="2 3" key="1">
    <citation type="submission" date="2016-12" db="EMBL/GenBank/DDBJ databases">
        <title>The genomes of Aspergillus section Nigri reveals drivers in fungal speciation.</title>
        <authorList>
            <consortium name="DOE Joint Genome Institute"/>
            <person name="Vesth T.C."/>
            <person name="Nybo J."/>
            <person name="Theobald S."/>
            <person name="Brandl J."/>
            <person name="Frisvad J.C."/>
            <person name="Nielsen K.F."/>
            <person name="Lyhne E.K."/>
            <person name="Kogle M.E."/>
            <person name="Kuo A."/>
            <person name="Riley R."/>
            <person name="Clum A."/>
            <person name="Nolan M."/>
            <person name="Lipzen A."/>
            <person name="Salamov A."/>
            <person name="Henrissat B."/>
            <person name="Wiebenga A."/>
            <person name="De Vries R.P."/>
            <person name="Grigoriev I.V."/>
            <person name="Mortensen U.H."/>
            <person name="Andersen M.R."/>
            <person name="Baker S.E."/>
        </authorList>
    </citation>
    <scope>NUCLEOTIDE SEQUENCE [LARGE SCALE GENOMIC DNA]</scope>
    <source>
        <strain evidence="2 3">JOP 1030-1</strain>
    </source>
</reference>
<keyword evidence="1" id="KW-0472">Membrane</keyword>
<evidence type="ECO:0000313" key="2">
    <source>
        <dbReference type="EMBL" id="PYH44349.1"/>
    </source>
</evidence>
<dbReference type="GeneID" id="37081355"/>
<dbReference type="RefSeq" id="XP_025430331.1">
    <property type="nucleotide sequence ID" value="XM_025580126.1"/>
</dbReference>
<sequence length="104" mass="11745">MVYFGRGASHGWLFLGRGEGQAGLDPIVLFTGGEGNLRPSSFLSPLAAVYFDFCWALFTIRLVVDRFPAPIVFPRYFLWCSAINFDIWVFNLPEFASLRTPDFA</sequence>
<feature type="transmembrane region" description="Helical" evidence="1">
    <location>
        <begin position="42"/>
        <end position="64"/>
    </location>
</feature>
<gene>
    <name evidence="2" type="ORF">BP01DRAFT_80639</name>
</gene>
<dbReference type="AlphaFoldDB" id="A0A318ZAN5"/>
<evidence type="ECO:0000313" key="3">
    <source>
        <dbReference type="Proteomes" id="UP000248349"/>
    </source>
</evidence>
<keyword evidence="3" id="KW-1185">Reference proteome</keyword>
<protein>
    <submittedName>
        <fullName evidence="2">Uncharacterized protein</fullName>
    </submittedName>
</protein>
<proteinExistence type="predicted"/>
<name>A0A318ZAN5_9EURO</name>
<accession>A0A318ZAN5</accession>
<keyword evidence="1" id="KW-1133">Transmembrane helix</keyword>
<evidence type="ECO:0000256" key="1">
    <source>
        <dbReference type="SAM" id="Phobius"/>
    </source>
</evidence>
<feature type="transmembrane region" description="Helical" evidence="1">
    <location>
        <begin position="76"/>
        <end position="93"/>
    </location>
</feature>
<dbReference type="Proteomes" id="UP000248349">
    <property type="component" value="Unassembled WGS sequence"/>
</dbReference>
<organism evidence="2 3">
    <name type="scientific">Aspergillus saccharolyticus JOP 1030-1</name>
    <dbReference type="NCBI Taxonomy" id="1450539"/>
    <lineage>
        <taxon>Eukaryota</taxon>
        <taxon>Fungi</taxon>
        <taxon>Dikarya</taxon>
        <taxon>Ascomycota</taxon>
        <taxon>Pezizomycotina</taxon>
        <taxon>Eurotiomycetes</taxon>
        <taxon>Eurotiomycetidae</taxon>
        <taxon>Eurotiales</taxon>
        <taxon>Aspergillaceae</taxon>
        <taxon>Aspergillus</taxon>
        <taxon>Aspergillus subgen. Circumdati</taxon>
    </lineage>
</organism>
<keyword evidence="1" id="KW-0812">Transmembrane</keyword>